<keyword evidence="2" id="KW-1133">Transmembrane helix</keyword>
<dbReference type="CDD" id="cd01298">
    <property type="entry name" value="ATZ_TRZ_like"/>
    <property type="match status" value="1"/>
</dbReference>
<keyword evidence="5" id="KW-1185">Reference proteome</keyword>
<organism evidence="4 5">
    <name type="scientific">Sulfobacillus thermotolerans</name>
    <dbReference type="NCBI Taxonomy" id="338644"/>
    <lineage>
        <taxon>Bacteria</taxon>
        <taxon>Bacillati</taxon>
        <taxon>Bacillota</taxon>
        <taxon>Clostridia</taxon>
        <taxon>Eubacteriales</taxon>
        <taxon>Clostridiales Family XVII. Incertae Sedis</taxon>
        <taxon>Sulfobacillus</taxon>
    </lineage>
</organism>
<protein>
    <submittedName>
        <fullName evidence="4">S-adenosylhomocysteine deaminase</fullName>
    </submittedName>
</protein>
<dbReference type="InterPro" id="IPR006680">
    <property type="entry name" value="Amidohydro-rel"/>
</dbReference>
<dbReference type="Pfam" id="PF01979">
    <property type="entry name" value="Amidohydro_1"/>
    <property type="match status" value="1"/>
</dbReference>
<dbReference type="InterPro" id="IPR032466">
    <property type="entry name" value="Metal_Hydrolase"/>
</dbReference>
<evidence type="ECO:0000313" key="5">
    <source>
        <dbReference type="Proteomes" id="UP000325292"/>
    </source>
</evidence>
<feature type="domain" description="Amidohydrolase-related" evidence="3">
    <location>
        <begin position="55"/>
        <end position="413"/>
    </location>
</feature>
<accession>A0ABN5H498</accession>
<dbReference type="InterPro" id="IPR050287">
    <property type="entry name" value="MTA/SAH_deaminase"/>
</dbReference>
<keyword evidence="2" id="KW-0812">Transmembrane</keyword>
<dbReference type="PANTHER" id="PTHR43794:SF11">
    <property type="entry name" value="AMIDOHYDROLASE-RELATED DOMAIN-CONTAINING PROTEIN"/>
    <property type="match status" value="1"/>
</dbReference>
<dbReference type="Gene3D" id="2.30.40.10">
    <property type="entry name" value="Urease, subunit C, domain 1"/>
    <property type="match status" value="1"/>
</dbReference>
<dbReference type="PANTHER" id="PTHR43794">
    <property type="entry name" value="AMINOHYDROLASE SSNA-RELATED"/>
    <property type="match status" value="1"/>
</dbReference>
<name>A0ABN5H498_9FIRM</name>
<dbReference type="Gene3D" id="3.20.20.140">
    <property type="entry name" value="Metal-dependent hydrolases"/>
    <property type="match status" value="1"/>
</dbReference>
<evidence type="ECO:0000313" key="4">
    <source>
        <dbReference type="EMBL" id="AUW95535.1"/>
    </source>
</evidence>
<sequence length="441" mass="47906">MAYYPEWLWYQGAFVPAFGVVVSSTTGLIVAVGPKEKISTQYPHAASCHWPHLAMVPGTVNTHTHSFQHLLRGLAVDEPFLVWRDQALYRVTPHLDAQAIYWGAKLAFSEMLRHGITTVADFFYVHSHGLENDEAVIQAAIDVGIRLVLARTFYDWEGAPAAYRETPEEAIRRTRALAVKYQGNPTVSIHPAPHSVHGASDEMIQAGVALAREMDTPWHIHVAEEPFEVEECQARTGLTPVAHLQQMGALDDRMIAIHLTWANADDIALLGEAKAHLAYCPSSNMFLADGVTPLGALRTAGVTAGLGTDGGCSNNRASIFEEMRMAALLQKVHTLDATALDASSVWAMGTTAGAQMLQVNAGDIAVGRLADFVAVNLTHVSLLPWLPQTLLANIVYAMSPEAIRHVVVGGRAVVTDGELVTVDANELFQQVQNVSTRWSGQ</sequence>
<reference evidence="4 5" key="1">
    <citation type="journal article" date="2019" name="Sci. Rep.">
        <title>Sulfobacillus thermotolerans: new insights into resistance and metabolic capacities of acidophilic chemolithotrophs.</title>
        <authorList>
            <person name="Panyushkina A.E."/>
            <person name="Babenko V.V."/>
            <person name="Nikitina A.S."/>
            <person name="Selezneva O.V."/>
            <person name="Tsaplina I.A."/>
            <person name="Letarova M.A."/>
            <person name="Kostryukova E.S."/>
            <person name="Letarov A.V."/>
        </authorList>
    </citation>
    <scope>NUCLEOTIDE SEQUENCE [LARGE SCALE GENOMIC DNA]</scope>
    <source>
        <strain evidence="4 5">Kr1</strain>
    </source>
</reference>
<evidence type="ECO:0000256" key="1">
    <source>
        <dbReference type="ARBA" id="ARBA00022801"/>
    </source>
</evidence>
<keyword evidence="1" id="KW-0378">Hydrolase</keyword>
<evidence type="ECO:0000256" key="2">
    <source>
        <dbReference type="SAM" id="Phobius"/>
    </source>
</evidence>
<evidence type="ECO:0000259" key="3">
    <source>
        <dbReference type="Pfam" id="PF01979"/>
    </source>
</evidence>
<proteinExistence type="predicted"/>
<dbReference type="Proteomes" id="UP000325292">
    <property type="component" value="Chromosome"/>
</dbReference>
<dbReference type="SUPFAM" id="SSF51556">
    <property type="entry name" value="Metallo-dependent hydrolases"/>
    <property type="match status" value="1"/>
</dbReference>
<feature type="transmembrane region" description="Helical" evidence="2">
    <location>
        <begin position="12"/>
        <end position="32"/>
    </location>
</feature>
<keyword evidence="2" id="KW-0472">Membrane</keyword>
<dbReference type="SUPFAM" id="SSF51338">
    <property type="entry name" value="Composite domain of metallo-dependent hydrolases"/>
    <property type="match status" value="2"/>
</dbReference>
<dbReference type="EMBL" id="CP019454">
    <property type="protein sequence ID" value="AUW95535.1"/>
    <property type="molecule type" value="Genomic_DNA"/>
</dbReference>
<dbReference type="InterPro" id="IPR011059">
    <property type="entry name" value="Metal-dep_hydrolase_composite"/>
</dbReference>
<gene>
    <name evidence="4" type="ORF">BXT84_10395</name>
</gene>